<dbReference type="AlphaFoldDB" id="A0A317DH35"/>
<dbReference type="Proteomes" id="UP000245410">
    <property type="component" value="Unassembled WGS sequence"/>
</dbReference>
<name>A0A317DH35_9ACTN</name>
<sequence>MNEQTGRPVLIFDAVAFDAAVKERGYETQADKAGFLGVSRASYSKVTRGLEQPSPKFIAAVLIKLSDPDSPDSLNRFFKAEIR</sequence>
<evidence type="ECO:0008006" key="3">
    <source>
        <dbReference type="Google" id="ProtNLM"/>
    </source>
</evidence>
<proteinExistence type="predicted"/>
<comment type="caution">
    <text evidence="1">The sequence shown here is derived from an EMBL/GenBank/DDBJ whole genome shotgun (WGS) entry which is preliminary data.</text>
</comment>
<reference evidence="1 2" key="1">
    <citation type="submission" date="2018-05" db="EMBL/GenBank/DDBJ databases">
        <title>Micromonospora atacamensis sp. nov., a novel actinobacteria isolated from high altitude Atacama Desert soil.</title>
        <authorList>
            <person name="Carro L."/>
            <person name="Golinska P."/>
            <person name="Klenk H.-P."/>
            <person name="Goodfellow M."/>
        </authorList>
    </citation>
    <scope>NUCLEOTIDE SEQUENCE [LARGE SCALE GENOMIC DNA]</scope>
    <source>
        <strain evidence="1 2">5R2A7</strain>
    </source>
</reference>
<accession>A0A317DH35</accession>
<dbReference type="RefSeq" id="WP_109815520.1">
    <property type="nucleotide sequence ID" value="NZ_QGKR01000056.1"/>
</dbReference>
<evidence type="ECO:0000313" key="2">
    <source>
        <dbReference type="Proteomes" id="UP000245410"/>
    </source>
</evidence>
<keyword evidence="2" id="KW-1185">Reference proteome</keyword>
<gene>
    <name evidence="1" type="ORF">DKT68_00790</name>
</gene>
<evidence type="ECO:0000313" key="1">
    <source>
        <dbReference type="EMBL" id="PWR13662.1"/>
    </source>
</evidence>
<organism evidence="1 2">
    <name type="scientific">Micromonospora acroterricola</name>
    <dbReference type="NCBI Taxonomy" id="2202421"/>
    <lineage>
        <taxon>Bacteria</taxon>
        <taxon>Bacillati</taxon>
        <taxon>Actinomycetota</taxon>
        <taxon>Actinomycetes</taxon>
        <taxon>Micromonosporales</taxon>
        <taxon>Micromonosporaceae</taxon>
        <taxon>Micromonospora</taxon>
    </lineage>
</organism>
<protein>
    <recommendedName>
        <fullName evidence="3">Helix-turn-helix</fullName>
    </recommendedName>
</protein>
<dbReference type="EMBL" id="QGKR01000056">
    <property type="protein sequence ID" value="PWR13662.1"/>
    <property type="molecule type" value="Genomic_DNA"/>
</dbReference>